<comment type="caution">
    <text evidence="3">The sequence shown here is derived from an EMBL/GenBank/DDBJ whole genome shotgun (WGS) entry which is preliminary data.</text>
</comment>
<evidence type="ECO:0000313" key="4">
    <source>
        <dbReference type="Proteomes" id="UP000093309"/>
    </source>
</evidence>
<dbReference type="EMBL" id="LYPC01000011">
    <property type="protein sequence ID" value="OCT16361.1"/>
    <property type="molecule type" value="Genomic_DNA"/>
</dbReference>
<name>A0A1C1A719_9BACL</name>
<dbReference type="OrthoDB" id="9761789at2"/>
<evidence type="ECO:0000259" key="2">
    <source>
        <dbReference type="Pfam" id="PF00754"/>
    </source>
</evidence>
<feature type="domain" description="F5/8 type C" evidence="2">
    <location>
        <begin position="337"/>
        <end position="474"/>
    </location>
</feature>
<accession>A0A1C1A719</accession>
<reference evidence="4" key="1">
    <citation type="submission" date="2016-05" db="EMBL/GenBank/DDBJ databases">
        <title>Paenibacillus oryzae. sp. nov., isolated from the rice root.</title>
        <authorList>
            <person name="Zhang J."/>
            <person name="Zhang X."/>
        </authorList>
    </citation>
    <scope>NUCLEOTIDE SEQUENCE [LARGE SCALE GENOMIC DNA]</scope>
    <source>
        <strain evidence="4">KCTC13222</strain>
    </source>
</reference>
<feature type="region of interest" description="Disordered" evidence="1">
    <location>
        <begin position="423"/>
        <end position="443"/>
    </location>
</feature>
<dbReference type="Gene3D" id="2.60.120.260">
    <property type="entry name" value="Galactose-binding domain-like"/>
    <property type="match status" value="1"/>
</dbReference>
<dbReference type="RefSeq" id="WP_065851133.1">
    <property type="nucleotide sequence ID" value="NZ_LYPC01000011.1"/>
</dbReference>
<dbReference type="STRING" id="512399.A8709_02715"/>
<dbReference type="SUPFAM" id="SSF49785">
    <property type="entry name" value="Galactose-binding domain-like"/>
    <property type="match status" value="1"/>
</dbReference>
<dbReference type="AlphaFoldDB" id="A0A1C1A719"/>
<keyword evidence="4" id="KW-1185">Reference proteome</keyword>
<dbReference type="Proteomes" id="UP000093309">
    <property type="component" value="Unassembled WGS sequence"/>
</dbReference>
<dbReference type="InterPro" id="IPR008979">
    <property type="entry name" value="Galactose-bd-like_sf"/>
</dbReference>
<dbReference type="InterPro" id="IPR013783">
    <property type="entry name" value="Ig-like_fold"/>
</dbReference>
<evidence type="ECO:0000256" key="1">
    <source>
        <dbReference type="SAM" id="MobiDB-lite"/>
    </source>
</evidence>
<organism evidence="3 4">
    <name type="scientific">Paenibacillus pectinilyticus</name>
    <dbReference type="NCBI Taxonomy" id="512399"/>
    <lineage>
        <taxon>Bacteria</taxon>
        <taxon>Bacillati</taxon>
        <taxon>Bacillota</taxon>
        <taxon>Bacilli</taxon>
        <taxon>Bacillales</taxon>
        <taxon>Paenibacillaceae</taxon>
        <taxon>Paenibacillus</taxon>
    </lineage>
</organism>
<proteinExistence type="predicted"/>
<dbReference type="InterPro" id="IPR000421">
    <property type="entry name" value="FA58C"/>
</dbReference>
<evidence type="ECO:0000313" key="3">
    <source>
        <dbReference type="EMBL" id="OCT16361.1"/>
    </source>
</evidence>
<protein>
    <recommendedName>
        <fullName evidence="2">F5/8 type C domain-containing protein</fullName>
    </recommendedName>
</protein>
<gene>
    <name evidence="3" type="ORF">A8709_02715</name>
</gene>
<dbReference type="Pfam" id="PF00754">
    <property type="entry name" value="F5_F8_type_C"/>
    <property type="match status" value="1"/>
</dbReference>
<sequence>MFTLGKRGLLASFIFICLWLVVPFSSKADPAPPIPQIVSVTSLNGNGAYNAGKEIAIRVTYDTAMTVTGVPSIALNSGGIANYTSGSGTDTLIFTYIPQTGQNTTNLDWVSSNALTLNGGSIYQAEDGTNANLSTELPALSAHSNIEIDTVAPQAPVITLSTTDPVGQVTVTITYSSDTVDKRYQMWGDNPSEYTNPFVLTSTRTISAYATDAAGNSSSSEPMIVNIDTSPPAVRAAIVGGVQRTYDNEVRLAIDDLGTGAAYMQFSDDLEIWSEWEPYNQNKLYTLPPGAGQKTIYVKLKDAAGNRSESYSTSITLLDDADVNLALYSSVTGYPQVTASYTCCGHGEDDGQKTVNGIFDFSDGAHDRWTNWSSGNSSDSLVYNFGAPKLFNQIKLYVFNDGGGVQAPSSYTVEYWNGNGWSEVPNQSKTPETPAAVSNKDGASKENTVNTVNFHAITSSQIKLTLNKGNAYVGLVEFEVFFNASQAAAEPIISAMTNLPSRYDVRLSDSDSIQTIRAAYDKLTSNQKQLVTNLLLSKLTDAESAIIELESTLADVPVLATFSNGSGNEVTIKVASPLDISYLLQRNLFQLHVNGEGVTASEAYYDLSDPSHQTIVLMFSSPVILDATSVAVDIQRGAFRTSAVHLNNAITARSIITFKQLDLTLDQLIGVDDIALIASNPERHMDVNLDGVFDGDDVKLLLSQLSSMPR</sequence>
<dbReference type="Gene3D" id="2.60.40.10">
    <property type="entry name" value="Immunoglobulins"/>
    <property type="match status" value="1"/>
</dbReference>